<keyword evidence="1" id="KW-0808">Transferase</keyword>
<dbReference type="CDD" id="cd04301">
    <property type="entry name" value="NAT_SF"/>
    <property type="match status" value="1"/>
</dbReference>
<evidence type="ECO:0000259" key="3">
    <source>
        <dbReference type="PROSITE" id="PS51186"/>
    </source>
</evidence>
<dbReference type="Pfam" id="PF13508">
    <property type="entry name" value="Acetyltransf_7"/>
    <property type="match status" value="1"/>
</dbReference>
<proteinExistence type="predicted"/>
<dbReference type="Proteomes" id="UP001430614">
    <property type="component" value="Unassembled WGS sequence"/>
</dbReference>
<dbReference type="InterPro" id="IPR016181">
    <property type="entry name" value="Acyl_CoA_acyltransferase"/>
</dbReference>
<evidence type="ECO:0000313" key="4">
    <source>
        <dbReference type="EMBL" id="MCC8404519.1"/>
    </source>
</evidence>
<name>A0ABS8KJE3_9BURK</name>
<dbReference type="RefSeq" id="WP_230563472.1">
    <property type="nucleotide sequence ID" value="NZ_JAJITC010000013.1"/>
</dbReference>
<keyword evidence="5" id="KW-1185">Reference proteome</keyword>
<dbReference type="Gene3D" id="3.40.630.30">
    <property type="match status" value="1"/>
</dbReference>
<accession>A0ABS8KJE3</accession>
<dbReference type="PROSITE" id="PS51186">
    <property type="entry name" value="GNAT"/>
    <property type="match status" value="1"/>
</dbReference>
<evidence type="ECO:0000256" key="1">
    <source>
        <dbReference type="ARBA" id="ARBA00022679"/>
    </source>
</evidence>
<keyword evidence="2" id="KW-0012">Acyltransferase</keyword>
<gene>
    <name evidence="4" type="ORF">LJ655_21985</name>
</gene>
<organism evidence="4 5">
    <name type="scientific">Paraburkholderia translucens</name>
    <dbReference type="NCBI Taxonomy" id="2886945"/>
    <lineage>
        <taxon>Bacteria</taxon>
        <taxon>Pseudomonadati</taxon>
        <taxon>Pseudomonadota</taxon>
        <taxon>Betaproteobacteria</taxon>
        <taxon>Burkholderiales</taxon>
        <taxon>Burkholderiaceae</taxon>
        <taxon>Paraburkholderia</taxon>
    </lineage>
</organism>
<dbReference type="PANTHER" id="PTHR43877:SF2">
    <property type="entry name" value="AMINOALKYLPHOSPHONATE N-ACETYLTRANSFERASE-RELATED"/>
    <property type="match status" value="1"/>
</dbReference>
<sequence>MLTIRKATCDDVFVAWHIRRASVHAACAGHYPVAALSAWVDGTPTDKWASVVERDFYVAADEGLVVGTGMLTVANGQVDAIFVRPSHTGRGIGRKMLQFLEALAGHHGVATMRLDATLNAAAFYRRCGWSGDSVSTYRTSRGLELACVPMTKRVAVEG</sequence>
<dbReference type="PANTHER" id="PTHR43877">
    <property type="entry name" value="AMINOALKYLPHOSPHONATE N-ACETYLTRANSFERASE-RELATED-RELATED"/>
    <property type="match status" value="1"/>
</dbReference>
<dbReference type="InterPro" id="IPR000182">
    <property type="entry name" value="GNAT_dom"/>
</dbReference>
<evidence type="ECO:0000256" key="2">
    <source>
        <dbReference type="ARBA" id="ARBA00023315"/>
    </source>
</evidence>
<feature type="domain" description="N-acetyltransferase" evidence="3">
    <location>
        <begin position="2"/>
        <end position="155"/>
    </location>
</feature>
<dbReference type="InterPro" id="IPR050832">
    <property type="entry name" value="Bact_Acetyltransf"/>
</dbReference>
<evidence type="ECO:0000313" key="5">
    <source>
        <dbReference type="Proteomes" id="UP001430614"/>
    </source>
</evidence>
<comment type="caution">
    <text evidence="4">The sequence shown here is derived from an EMBL/GenBank/DDBJ whole genome shotgun (WGS) entry which is preliminary data.</text>
</comment>
<protein>
    <submittedName>
        <fullName evidence="4">GNAT family N-acetyltransferase</fullName>
    </submittedName>
</protein>
<dbReference type="EMBL" id="JAJITC010000013">
    <property type="protein sequence ID" value="MCC8404519.1"/>
    <property type="molecule type" value="Genomic_DNA"/>
</dbReference>
<dbReference type="SUPFAM" id="SSF55729">
    <property type="entry name" value="Acyl-CoA N-acyltransferases (Nat)"/>
    <property type="match status" value="1"/>
</dbReference>
<reference evidence="4 5" key="1">
    <citation type="submission" date="2021-11" db="EMBL/GenBank/DDBJ databases">
        <authorList>
            <person name="Oh E.-T."/>
            <person name="Kim S.-B."/>
        </authorList>
    </citation>
    <scope>NUCLEOTIDE SEQUENCE [LARGE SCALE GENOMIC DNA]</scope>
    <source>
        <strain evidence="4 5">MMS20-SJTN17</strain>
    </source>
</reference>